<sequence length="136" mass="15201">MCDCGQIEAFAHVRHVPTDDALRYRWPTASCLLGPKPTSRAPIGRLRPVSGSLLCSAGERQSNVKLNGNVSSTHMIVGKFFEYKLVLLTTGLMGTVSGKPSLNRDVLQLDSWLVSRMTLFLDRRSMSLRVMQCQRY</sequence>
<protein>
    <submittedName>
        <fullName evidence="1">Uncharacterized protein</fullName>
    </submittedName>
</protein>
<gene>
    <name evidence="1" type="ORF">PXEA_LOCUS21970</name>
</gene>
<evidence type="ECO:0000313" key="2">
    <source>
        <dbReference type="Proteomes" id="UP000784294"/>
    </source>
</evidence>
<proteinExistence type="predicted"/>
<dbReference type="EMBL" id="CAAALY010095695">
    <property type="protein sequence ID" value="VEL28530.1"/>
    <property type="molecule type" value="Genomic_DNA"/>
</dbReference>
<organism evidence="1 2">
    <name type="scientific">Protopolystoma xenopodis</name>
    <dbReference type="NCBI Taxonomy" id="117903"/>
    <lineage>
        <taxon>Eukaryota</taxon>
        <taxon>Metazoa</taxon>
        <taxon>Spiralia</taxon>
        <taxon>Lophotrochozoa</taxon>
        <taxon>Platyhelminthes</taxon>
        <taxon>Monogenea</taxon>
        <taxon>Polyopisthocotylea</taxon>
        <taxon>Polystomatidea</taxon>
        <taxon>Polystomatidae</taxon>
        <taxon>Protopolystoma</taxon>
    </lineage>
</organism>
<dbReference type="Proteomes" id="UP000784294">
    <property type="component" value="Unassembled WGS sequence"/>
</dbReference>
<accession>A0A3S5FEZ7</accession>
<keyword evidence="2" id="KW-1185">Reference proteome</keyword>
<reference evidence="1" key="1">
    <citation type="submission" date="2018-11" db="EMBL/GenBank/DDBJ databases">
        <authorList>
            <consortium name="Pathogen Informatics"/>
        </authorList>
    </citation>
    <scope>NUCLEOTIDE SEQUENCE</scope>
</reference>
<evidence type="ECO:0000313" key="1">
    <source>
        <dbReference type="EMBL" id="VEL28530.1"/>
    </source>
</evidence>
<dbReference type="AlphaFoldDB" id="A0A3S5FEZ7"/>
<comment type="caution">
    <text evidence="1">The sequence shown here is derived from an EMBL/GenBank/DDBJ whole genome shotgun (WGS) entry which is preliminary data.</text>
</comment>
<name>A0A3S5FEZ7_9PLAT</name>